<dbReference type="AlphaFoldDB" id="A0A9X1G0K7"/>
<keyword evidence="2" id="KW-1185">Reference proteome</keyword>
<gene>
    <name evidence="1" type="ORF">KX928_23260</name>
</gene>
<dbReference type="EMBL" id="JAHXDN010000010">
    <property type="protein sequence ID" value="MBW4710719.1"/>
    <property type="molecule type" value="Genomic_DNA"/>
</dbReference>
<organism evidence="1 2">
    <name type="scientific">Roseobacter insulae</name>
    <dbReference type="NCBI Taxonomy" id="2859783"/>
    <lineage>
        <taxon>Bacteria</taxon>
        <taxon>Pseudomonadati</taxon>
        <taxon>Pseudomonadota</taxon>
        <taxon>Alphaproteobacteria</taxon>
        <taxon>Rhodobacterales</taxon>
        <taxon>Roseobacteraceae</taxon>
        <taxon>Roseobacter</taxon>
    </lineage>
</organism>
<name>A0A9X1G0K7_9RHOB</name>
<dbReference type="RefSeq" id="WP_219507815.1">
    <property type="nucleotide sequence ID" value="NZ_JAHXDN010000010.1"/>
</dbReference>
<evidence type="ECO:0000313" key="2">
    <source>
        <dbReference type="Proteomes" id="UP001138661"/>
    </source>
</evidence>
<evidence type="ECO:0000313" key="1">
    <source>
        <dbReference type="EMBL" id="MBW4710719.1"/>
    </source>
</evidence>
<sequence length="84" mass="9455">MTKWGPLIDHTGGDCPLEPGTYLRVYSDVGDISEGVLQERYAQGWNWSLPPDPDFGHVLCYQLRSENHLNDVVAMIRDVEPVAI</sequence>
<proteinExistence type="predicted"/>
<accession>A0A9X1G0K7</accession>
<comment type="caution">
    <text evidence="1">The sequence shown here is derived from an EMBL/GenBank/DDBJ whole genome shotgun (WGS) entry which is preliminary data.</text>
</comment>
<protein>
    <submittedName>
        <fullName evidence="1">Uncharacterized protein</fullName>
    </submittedName>
</protein>
<dbReference type="Proteomes" id="UP001138661">
    <property type="component" value="Unassembled WGS sequence"/>
</dbReference>
<reference evidence="1" key="1">
    <citation type="submission" date="2021-07" db="EMBL/GenBank/DDBJ databases">
        <title>Roseobacter insulae sp. nov., isolated from a tidal flat.</title>
        <authorList>
            <person name="Park S."/>
            <person name="Yoon J.-H."/>
        </authorList>
    </citation>
    <scope>NUCLEOTIDE SEQUENCE</scope>
    <source>
        <strain evidence="1">YSTF-M11</strain>
    </source>
</reference>